<dbReference type="RefSeq" id="WP_132065490.1">
    <property type="nucleotide sequence ID" value="NZ_SMFN01000005.1"/>
</dbReference>
<feature type="transmembrane region" description="Helical" evidence="1">
    <location>
        <begin position="48"/>
        <end position="70"/>
    </location>
</feature>
<keyword evidence="1" id="KW-0812">Transmembrane</keyword>
<gene>
    <name evidence="2" type="ORF">E0F91_06400</name>
</gene>
<dbReference type="Pfam" id="PF16872">
    <property type="entry name" value="putAbiC"/>
    <property type="match status" value="1"/>
</dbReference>
<dbReference type="AlphaFoldDB" id="A0A4R5CY86"/>
<evidence type="ECO:0008006" key="4">
    <source>
        <dbReference type="Google" id="ProtNLM"/>
    </source>
</evidence>
<dbReference type="EMBL" id="SMFN01000005">
    <property type="protein sequence ID" value="TDE05819.1"/>
    <property type="molecule type" value="Genomic_DNA"/>
</dbReference>
<keyword evidence="1" id="KW-1133">Transmembrane helix</keyword>
<accession>A0A4R5CY86</accession>
<proteinExistence type="predicted"/>
<keyword evidence="3" id="KW-1185">Reference proteome</keyword>
<reference evidence="2 3" key="1">
    <citation type="submission" date="2019-03" db="EMBL/GenBank/DDBJ databases">
        <title>Flavobacterium LB-D12 sp. nov., isolated from arctic soil.</title>
        <authorList>
            <person name="Chaudhary D.K."/>
        </authorList>
    </citation>
    <scope>NUCLEOTIDE SEQUENCE [LARGE SCALE GENOMIC DNA]</scope>
    <source>
        <strain evidence="2 3">LB-D12</strain>
    </source>
</reference>
<dbReference type="Proteomes" id="UP000294644">
    <property type="component" value="Unassembled WGS sequence"/>
</dbReference>
<sequence>MKTFDRKFWTIFIPFLVVIIMILYFPYWIRDKLFFYEFSDMGPIGDTIGGLTSPFIGIAGAVLTFLAFWVQFKANEQQKNDLKDQRKREYLSSFETKFFDLIRLHRENISDQNYTKFGKTKMELSQGRKVFRVIYKEFEECYAEVKKFHKIYGENFLTANHRNKLLSIINKNDLKIDLNEFALIDLSYTILYFGVAKDSEAYLSNKFKHKFKDDFYTKLITFLKLKPKKESEERYNCWKYFIKLNVEEIKLIFDVIYLNRRIKGYDYRLKHINFFENLSIEKYYGGHQHRLGHYYRHLFQSYKFLYNEHNLGGKEKYFYAKTLRAQLSNYEQSLLFLNSISSLGLKWDLNPEIDPETNKNITLISDFNLIKNVPGRQILNLNYKDYYPKVDFEFDDN</sequence>
<name>A0A4R5CY86_9FLAO</name>
<dbReference type="OrthoDB" id="6678638at2"/>
<dbReference type="InterPro" id="IPR031709">
    <property type="entry name" value="PutAbiC"/>
</dbReference>
<protein>
    <recommendedName>
        <fullName evidence="4">Phage abortive infection protein</fullName>
    </recommendedName>
</protein>
<keyword evidence="1" id="KW-0472">Membrane</keyword>
<evidence type="ECO:0000313" key="3">
    <source>
        <dbReference type="Proteomes" id="UP000294644"/>
    </source>
</evidence>
<comment type="caution">
    <text evidence="2">The sequence shown here is derived from an EMBL/GenBank/DDBJ whole genome shotgun (WGS) entry which is preliminary data.</text>
</comment>
<organism evidence="2 3">
    <name type="scientific">Flavobacterium sandaracinum</name>
    <dbReference type="NCBI Taxonomy" id="2541733"/>
    <lineage>
        <taxon>Bacteria</taxon>
        <taxon>Pseudomonadati</taxon>
        <taxon>Bacteroidota</taxon>
        <taxon>Flavobacteriia</taxon>
        <taxon>Flavobacteriales</taxon>
        <taxon>Flavobacteriaceae</taxon>
        <taxon>Flavobacterium</taxon>
    </lineage>
</organism>
<feature type="transmembrane region" description="Helical" evidence="1">
    <location>
        <begin position="7"/>
        <end position="28"/>
    </location>
</feature>
<evidence type="ECO:0000256" key="1">
    <source>
        <dbReference type="SAM" id="Phobius"/>
    </source>
</evidence>
<evidence type="ECO:0000313" key="2">
    <source>
        <dbReference type="EMBL" id="TDE05819.1"/>
    </source>
</evidence>